<keyword evidence="5" id="KW-1185">Reference proteome</keyword>
<evidence type="ECO:0000313" key="5">
    <source>
        <dbReference type="Proteomes" id="UP001442364"/>
    </source>
</evidence>
<keyword evidence="2" id="KW-0560">Oxidoreductase</keyword>
<accession>A0ABV1BRB7</accession>
<dbReference type="PRINTS" id="PR00469">
    <property type="entry name" value="PNDRDTASEII"/>
</dbReference>
<dbReference type="EMBL" id="JBBMER010000001">
    <property type="protein sequence ID" value="MEQ2378302.1"/>
    <property type="molecule type" value="Genomic_DNA"/>
</dbReference>
<name>A0ABV1BRB7_9FIRM</name>
<dbReference type="Proteomes" id="UP001442364">
    <property type="component" value="Unassembled WGS sequence"/>
</dbReference>
<comment type="caution">
    <text evidence="4">The sequence shown here is derived from an EMBL/GenBank/DDBJ whole genome shotgun (WGS) entry which is preliminary data.</text>
</comment>
<proteinExistence type="predicted"/>
<dbReference type="PANTHER" id="PTHR48105">
    <property type="entry name" value="THIOREDOXIN REDUCTASE 1-RELATED-RELATED"/>
    <property type="match status" value="1"/>
</dbReference>
<sequence length="297" mass="32442">MERYDIAIIGTGPAGVSAAITAKIRGRKILLIGNNKISDKVSKAHTIKNYPGFIDVTGKELSQAFNNHLKSLSIDITEDMVNAVYAMGKYFHIQGKKNNYEALTVILATGVDVTKPYAGEYENLGRGVSYCATCDAALYKEREAIVIGFNEEALSEAEFLAQTAKKVYYMPLYNKDKDINTLQAGKDSLKDNIDIIKGKPLSIERREDKMVLIMEDRELAADGIFVLRESMKPAQLVPGIKIEDNKVITDKSMASNIKGLYAAGDITGVPYQYVKAAGEGNVAALSAVGYLAALNRQ</sequence>
<protein>
    <submittedName>
        <fullName evidence="4">NAD(P)/FAD-dependent oxidoreductase</fullName>
    </submittedName>
</protein>
<evidence type="ECO:0000256" key="1">
    <source>
        <dbReference type="ARBA" id="ARBA00022630"/>
    </source>
</evidence>
<dbReference type="Gene3D" id="3.50.50.60">
    <property type="entry name" value="FAD/NAD(P)-binding domain"/>
    <property type="match status" value="2"/>
</dbReference>
<gene>
    <name evidence="4" type="ORF">WMO14_00190</name>
</gene>
<dbReference type="SUPFAM" id="SSF51905">
    <property type="entry name" value="FAD/NAD(P)-binding domain"/>
    <property type="match status" value="1"/>
</dbReference>
<dbReference type="InterPro" id="IPR036188">
    <property type="entry name" value="FAD/NAD-bd_sf"/>
</dbReference>
<feature type="domain" description="FAD/NAD(P)-binding" evidence="3">
    <location>
        <begin position="4"/>
        <end position="280"/>
    </location>
</feature>
<evidence type="ECO:0000256" key="2">
    <source>
        <dbReference type="ARBA" id="ARBA00023002"/>
    </source>
</evidence>
<reference evidence="4 5" key="1">
    <citation type="submission" date="2024-03" db="EMBL/GenBank/DDBJ databases">
        <title>Human intestinal bacterial collection.</title>
        <authorList>
            <person name="Pauvert C."/>
            <person name="Hitch T.C.A."/>
            <person name="Clavel T."/>
        </authorList>
    </citation>
    <scope>NUCLEOTIDE SEQUENCE [LARGE SCALE GENOMIC DNA]</scope>
    <source>
        <strain evidence="4 5">CLA-AA-H255</strain>
    </source>
</reference>
<dbReference type="PRINTS" id="PR00368">
    <property type="entry name" value="FADPNR"/>
</dbReference>
<dbReference type="InterPro" id="IPR023753">
    <property type="entry name" value="FAD/NAD-binding_dom"/>
</dbReference>
<evidence type="ECO:0000259" key="3">
    <source>
        <dbReference type="Pfam" id="PF07992"/>
    </source>
</evidence>
<evidence type="ECO:0000313" key="4">
    <source>
        <dbReference type="EMBL" id="MEQ2378302.1"/>
    </source>
</evidence>
<keyword evidence="1" id="KW-0285">Flavoprotein</keyword>
<dbReference type="InterPro" id="IPR050097">
    <property type="entry name" value="Ferredoxin-NADP_redctase_2"/>
</dbReference>
<organism evidence="4 5">
    <name type="scientific">[Lactobacillus] rogosae</name>
    <dbReference type="NCBI Taxonomy" id="706562"/>
    <lineage>
        <taxon>Bacteria</taxon>
        <taxon>Bacillati</taxon>
        <taxon>Bacillota</taxon>
        <taxon>Clostridia</taxon>
        <taxon>Lachnospirales</taxon>
        <taxon>Lachnospiraceae</taxon>
        <taxon>Lachnospira</taxon>
    </lineage>
</organism>
<dbReference type="RefSeq" id="WP_349153075.1">
    <property type="nucleotide sequence ID" value="NZ_JBBMER010000001.1"/>
</dbReference>
<dbReference type="Pfam" id="PF07992">
    <property type="entry name" value="Pyr_redox_2"/>
    <property type="match status" value="1"/>
</dbReference>